<evidence type="ECO:0000313" key="2">
    <source>
        <dbReference type="EMBL" id="PVU92205.1"/>
    </source>
</evidence>
<feature type="transmembrane region" description="Helical" evidence="1">
    <location>
        <begin position="6"/>
        <end position="26"/>
    </location>
</feature>
<keyword evidence="1" id="KW-0812">Transmembrane</keyword>
<proteinExistence type="predicted"/>
<name>A0A2T9YIR6_9FUNG</name>
<sequence length="72" mass="8433">MDIEWTYFYWVVFSSLWVLAFLALLVKVSFFRVPTGNIALEDIHVEDDSQQLEQEMNSEAVLIITQEHTSHT</sequence>
<dbReference type="Proteomes" id="UP000245699">
    <property type="component" value="Unassembled WGS sequence"/>
</dbReference>
<gene>
    <name evidence="2" type="ORF">BB559_003789</name>
</gene>
<evidence type="ECO:0000256" key="1">
    <source>
        <dbReference type="SAM" id="Phobius"/>
    </source>
</evidence>
<keyword evidence="1" id="KW-1133">Transmembrane helix</keyword>
<keyword evidence="3" id="KW-1185">Reference proteome</keyword>
<dbReference type="EMBL" id="MBFT01000381">
    <property type="protein sequence ID" value="PVU92205.1"/>
    <property type="molecule type" value="Genomic_DNA"/>
</dbReference>
<organism evidence="2 3">
    <name type="scientific">Furculomyces boomerangus</name>
    <dbReference type="NCBI Taxonomy" id="61424"/>
    <lineage>
        <taxon>Eukaryota</taxon>
        <taxon>Fungi</taxon>
        <taxon>Fungi incertae sedis</taxon>
        <taxon>Zoopagomycota</taxon>
        <taxon>Kickxellomycotina</taxon>
        <taxon>Harpellomycetes</taxon>
        <taxon>Harpellales</taxon>
        <taxon>Harpellaceae</taxon>
        <taxon>Furculomyces</taxon>
    </lineage>
</organism>
<accession>A0A2T9YIR6</accession>
<comment type="caution">
    <text evidence="2">The sequence shown here is derived from an EMBL/GenBank/DDBJ whole genome shotgun (WGS) entry which is preliminary data.</text>
</comment>
<evidence type="ECO:0000313" key="3">
    <source>
        <dbReference type="Proteomes" id="UP000245699"/>
    </source>
</evidence>
<dbReference type="AlphaFoldDB" id="A0A2T9YIR6"/>
<protein>
    <submittedName>
        <fullName evidence="2">Uncharacterized protein</fullName>
    </submittedName>
</protein>
<reference evidence="2 3" key="1">
    <citation type="journal article" date="2018" name="MBio">
        <title>Comparative Genomics Reveals the Core Gene Toolbox for the Fungus-Insect Symbiosis.</title>
        <authorList>
            <person name="Wang Y."/>
            <person name="Stata M."/>
            <person name="Wang W."/>
            <person name="Stajich J.E."/>
            <person name="White M.M."/>
            <person name="Moncalvo J.M."/>
        </authorList>
    </citation>
    <scope>NUCLEOTIDE SEQUENCE [LARGE SCALE GENOMIC DNA]</scope>
    <source>
        <strain evidence="2 3">AUS-77-4</strain>
    </source>
</reference>
<keyword evidence="1" id="KW-0472">Membrane</keyword>